<evidence type="ECO:0000313" key="3">
    <source>
        <dbReference type="Proteomes" id="UP000591131"/>
    </source>
</evidence>
<reference evidence="2 3" key="1">
    <citation type="submission" date="2020-04" db="EMBL/GenBank/DDBJ databases">
        <title>Perkinsus chesapeaki whole genome sequence.</title>
        <authorList>
            <person name="Bogema D.R."/>
        </authorList>
    </citation>
    <scope>NUCLEOTIDE SEQUENCE [LARGE SCALE GENOMIC DNA]</scope>
    <source>
        <strain evidence="2">ATCC PRA-425</strain>
    </source>
</reference>
<evidence type="ECO:0000313" key="2">
    <source>
        <dbReference type="EMBL" id="KAF4668251.1"/>
    </source>
</evidence>
<organism evidence="2 3">
    <name type="scientific">Perkinsus chesapeaki</name>
    <name type="common">Clam parasite</name>
    <name type="synonym">Perkinsus andrewsi</name>
    <dbReference type="NCBI Taxonomy" id="330153"/>
    <lineage>
        <taxon>Eukaryota</taxon>
        <taxon>Sar</taxon>
        <taxon>Alveolata</taxon>
        <taxon>Perkinsozoa</taxon>
        <taxon>Perkinsea</taxon>
        <taxon>Perkinsida</taxon>
        <taxon>Perkinsidae</taxon>
        <taxon>Perkinsus</taxon>
    </lineage>
</organism>
<keyword evidence="1" id="KW-0732">Signal</keyword>
<proteinExistence type="predicted"/>
<dbReference type="EMBL" id="JAAPAO010000194">
    <property type="protein sequence ID" value="KAF4668251.1"/>
    <property type="molecule type" value="Genomic_DNA"/>
</dbReference>
<evidence type="ECO:0000256" key="1">
    <source>
        <dbReference type="SAM" id="SignalP"/>
    </source>
</evidence>
<feature type="chain" id="PRO_5029888430" evidence="1">
    <location>
        <begin position="25"/>
        <end position="364"/>
    </location>
</feature>
<sequence>MMMTVIGIPFIFLLLSSGPLYVESTAKSRREHYATGLDIPAGTYTAVTNKNGRISDTLPKITSLTLHVGTDQEEGQRGMLEIGVDGKPPLISNTMPIRKYSRGAIYKDLEYQGRRYNADSFYFDGELDMYFISLYNEMGINKKATNKDMILCKMKEDSTLKIGVWPKRNLPDRLYSSIGGVSDFITLIKSDDHAGPSTPHVNPDRFPVLRPALKRPLTLEKGPIQVKRPKVNDNNIPSSEPEGIPDGLYIISEINDINNGTLGIHTDREGGRWGNLILRTEDYGNLQLQRLPLKLINGMWELGIVDDKQKSDAVNIKKALRLEETTITEHPFRIFKSTVWFLIVGDVPDPVILLQLDPIIPFKS</sequence>
<feature type="signal peptide" evidence="1">
    <location>
        <begin position="1"/>
        <end position="24"/>
    </location>
</feature>
<keyword evidence="3" id="KW-1185">Reference proteome</keyword>
<protein>
    <submittedName>
        <fullName evidence="2">Uncharacterized protein</fullName>
    </submittedName>
</protein>
<comment type="caution">
    <text evidence="2">The sequence shown here is derived from an EMBL/GenBank/DDBJ whole genome shotgun (WGS) entry which is preliminary data.</text>
</comment>
<name>A0A7J6MB69_PERCH</name>
<gene>
    <name evidence="2" type="ORF">FOL47_003106</name>
</gene>
<accession>A0A7J6MB69</accession>
<dbReference type="Proteomes" id="UP000591131">
    <property type="component" value="Unassembled WGS sequence"/>
</dbReference>
<dbReference type="AlphaFoldDB" id="A0A7J6MB69"/>